<evidence type="ECO:0000259" key="10">
    <source>
        <dbReference type="Pfam" id="PF02518"/>
    </source>
</evidence>
<evidence type="ECO:0000256" key="2">
    <source>
        <dbReference type="ARBA" id="ARBA00012438"/>
    </source>
</evidence>
<evidence type="ECO:0000256" key="4">
    <source>
        <dbReference type="ARBA" id="ARBA00022679"/>
    </source>
</evidence>
<dbReference type="AlphaFoldDB" id="A0A1E7JPL0"/>
<dbReference type="SUPFAM" id="SSF55874">
    <property type="entry name" value="ATPase domain of HSP90 chaperone/DNA topoisomerase II/histidine kinase"/>
    <property type="match status" value="1"/>
</dbReference>
<proteinExistence type="predicted"/>
<feature type="transmembrane region" description="Helical" evidence="9">
    <location>
        <begin position="89"/>
        <end position="112"/>
    </location>
</feature>
<evidence type="ECO:0000256" key="1">
    <source>
        <dbReference type="ARBA" id="ARBA00000085"/>
    </source>
</evidence>
<dbReference type="Pfam" id="PF02518">
    <property type="entry name" value="HATPase_c"/>
    <property type="match status" value="1"/>
</dbReference>
<keyword evidence="8" id="KW-0902">Two-component regulatory system</keyword>
<protein>
    <recommendedName>
        <fullName evidence="2">histidine kinase</fullName>
        <ecNumber evidence="2">2.7.13.3</ecNumber>
    </recommendedName>
</protein>
<name>A0A1E7JPL0_9ACTN</name>
<dbReference type="InterPro" id="IPR050482">
    <property type="entry name" value="Sensor_HK_TwoCompSys"/>
</dbReference>
<dbReference type="GO" id="GO:0016020">
    <property type="term" value="C:membrane"/>
    <property type="evidence" value="ECO:0007669"/>
    <property type="project" value="InterPro"/>
</dbReference>
<keyword evidence="7" id="KW-0067">ATP-binding</keyword>
<dbReference type="Gene3D" id="1.20.5.1930">
    <property type="match status" value="1"/>
</dbReference>
<keyword evidence="3" id="KW-0597">Phosphoprotein</keyword>
<feature type="transmembrane region" description="Helical" evidence="9">
    <location>
        <begin position="59"/>
        <end position="77"/>
    </location>
</feature>
<dbReference type="STRING" id="933944.AN215_11555"/>
<dbReference type="PANTHER" id="PTHR24421:SF10">
    <property type="entry name" value="NITRATE_NITRITE SENSOR PROTEIN NARQ"/>
    <property type="match status" value="1"/>
</dbReference>
<organism evidence="12 13">
    <name type="scientific">Streptomyces abyssalis</name>
    <dbReference type="NCBI Taxonomy" id="933944"/>
    <lineage>
        <taxon>Bacteria</taxon>
        <taxon>Bacillati</taxon>
        <taxon>Actinomycetota</taxon>
        <taxon>Actinomycetes</taxon>
        <taxon>Kitasatosporales</taxon>
        <taxon>Streptomycetaceae</taxon>
        <taxon>Streptomyces</taxon>
    </lineage>
</organism>
<dbReference type="EMBL" id="LJGT01000038">
    <property type="protein sequence ID" value="OEU90174.1"/>
    <property type="molecule type" value="Genomic_DNA"/>
</dbReference>
<keyword evidence="9" id="KW-0812">Transmembrane</keyword>
<dbReference type="Pfam" id="PF07730">
    <property type="entry name" value="HisKA_3"/>
    <property type="match status" value="1"/>
</dbReference>
<feature type="domain" description="Signal transduction histidine kinase subgroup 3 dimerisation and phosphoacceptor" evidence="11">
    <location>
        <begin position="241"/>
        <end position="305"/>
    </location>
</feature>
<comment type="catalytic activity">
    <reaction evidence="1">
        <text>ATP + protein L-histidine = ADP + protein N-phospho-L-histidine.</text>
        <dbReference type="EC" id="2.7.13.3"/>
    </reaction>
</comment>
<feature type="domain" description="Histidine kinase/HSP90-like ATPase" evidence="10">
    <location>
        <begin position="365"/>
        <end position="454"/>
    </location>
</feature>
<evidence type="ECO:0000256" key="7">
    <source>
        <dbReference type="ARBA" id="ARBA00022840"/>
    </source>
</evidence>
<dbReference type="GO" id="GO:0000155">
    <property type="term" value="F:phosphorelay sensor kinase activity"/>
    <property type="evidence" value="ECO:0007669"/>
    <property type="project" value="InterPro"/>
</dbReference>
<gene>
    <name evidence="12" type="ORF">AN215_11555</name>
</gene>
<dbReference type="InterPro" id="IPR003594">
    <property type="entry name" value="HATPase_dom"/>
</dbReference>
<keyword evidence="13" id="KW-1185">Reference proteome</keyword>
<sequence length="463" mass="48293">MDIEGPHGQGLFRRLFPGLFRDLVRDAFVFRPLPPAGGISLPGGAGRSVPAAARNALRFAPHGGLLMAVLLLVTLQARAEIGLSEKLPGMALLAAALLTAAFWPVVSAWLLLVATAVSLFRPGAVAAPFPFADLSHSNVLQYGSQERPWAWAGLFAFAALLVVLGLRLRVRAVAWLWVLVVALAAVGNGPFIVGTSVTALLSGLMPLVAVVSTGWREAREEAAAQAVAADGERSRRMLLEERAAIARELHDVVAHHMSVVAIQAEAAPYRVANPPPELEKAFGNVRENAVAALAELRRVLGVVRDVRPSYPSPFAHGGMPSGGGGAEVPQPALRDLDALLAGAEAAGPRPVKTVTGAVRPLPRGVELSAYRIVQEALSNALRHAPGTAVRVEMAYSTDGLGLRVVNDPPSVPAPPSPGAGHGLTGMRERAAMLGGRLTAGRRDDGGFEVSGYLPGDRAGAVNG</sequence>
<feature type="transmembrane region" description="Helical" evidence="9">
    <location>
        <begin position="149"/>
        <end position="166"/>
    </location>
</feature>
<dbReference type="Gene3D" id="3.30.565.10">
    <property type="entry name" value="Histidine kinase-like ATPase, C-terminal domain"/>
    <property type="match status" value="1"/>
</dbReference>
<feature type="transmembrane region" description="Helical" evidence="9">
    <location>
        <begin position="173"/>
        <end position="191"/>
    </location>
</feature>
<dbReference type="CDD" id="cd16917">
    <property type="entry name" value="HATPase_UhpB-NarQ-NarX-like"/>
    <property type="match status" value="1"/>
</dbReference>
<evidence type="ECO:0000256" key="6">
    <source>
        <dbReference type="ARBA" id="ARBA00022777"/>
    </source>
</evidence>
<evidence type="ECO:0000313" key="13">
    <source>
        <dbReference type="Proteomes" id="UP000176087"/>
    </source>
</evidence>
<dbReference type="PATRIC" id="fig|933944.5.peg.5351"/>
<accession>A0A1E7JPL0</accession>
<evidence type="ECO:0000256" key="3">
    <source>
        <dbReference type="ARBA" id="ARBA00022553"/>
    </source>
</evidence>
<evidence type="ECO:0000256" key="5">
    <source>
        <dbReference type="ARBA" id="ARBA00022741"/>
    </source>
</evidence>
<dbReference type="RefSeq" id="WP_079122903.1">
    <property type="nucleotide sequence ID" value="NZ_LJGS01000036.1"/>
</dbReference>
<evidence type="ECO:0000313" key="12">
    <source>
        <dbReference type="EMBL" id="OEU90174.1"/>
    </source>
</evidence>
<keyword evidence="9" id="KW-0472">Membrane</keyword>
<evidence type="ECO:0000259" key="11">
    <source>
        <dbReference type="Pfam" id="PF07730"/>
    </source>
</evidence>
<evidence type="ECO:0000256" key="8">
    <source>
        <dbReference type="ARBA" id="ARBA00023012"/>
    </source>
</evidence>
<dbReference type="PANTHER" id="PTHR24421">
    <property type="entry name" value="NITRATE/NITRITE SENSOR PROTEIN NARX-RELATED"/>
    <property type="match status" value="1"/>
</dbReference>
<dbReference type="InterPro" id="IPR011712">
    <property type="entry name" value="Sig_transdc_His_kin_sub3_dim/P"/>
</dbReference>
<dbReference type="EC" id="2.7.13.3" evidence="2"/>
<dbReference type="Proteomes" id="UP000176087">
    <property type="component" value="Unassembled WGS sequence"/>
</dbReference>
<keyword evidence="9" id="KW-1133">Transmembrane helix</keyword>
<dbReference type="GO" id="GO:0046983">
    <property type="term" value="F:protein dimerization activity"/>
    <property type="evidence" value="ECO:0007669"/>
    <property type="project" value="InterPro"/>
</dbReference>
<reference evidence="12 13" key="1">
    <citation type="journal article" date="2016" name="Front. Microbiol.">
        <title>Comparative Genomics Analysis of Streptomyces Species Reveals Their Adaptation to the Marine Environment and Their Diversity at the Genomic Level.</title>
        <authorList>
            <person name="Tian X."/>
            <person name="Zhang Z."/>
            <person name="Yang T."/>
            <person name="Chen M."/>
            <person name="Li J."/>
            <person name="Chen F."/>
            <person name="Yang J."/>
            <person name="Li W."/>
            <person name="Zhang B."/>
            <person name="Zhang Z."/>
            <person name="Wu J."/>
            <person name="Zhang C."/>
            <person name="Long L."/>
            <person name="Xiao J."/>
        </authorList>
    </citation>
    <scope>NUCLEOTIDE SEQUENCE [LARGE SCALE GENOMIC DNA]</scope>
    <source>
        <strain evidence="12 13">SCSIO 10390</strain>
    </source>
</reference>
<dbReference type="InterPro" id="IPR036890">
    <property type="entry name" value="HATPase_C_sf"/>
</dbReference>
<evidence type="ECO:0000256" key="9">
    <source>
        <dbReference type="SAM" id="Phobius"/>
    </source>
</evidence>
<keyword evidence="4" id="KW-0808">Transferase</keyword>
<comment type="caution">
    <text evidence="12">The sequence shown here is derived from an EMBL/GenBank/DDBJ whole genome shotgun (WGS) entry which is preliminary data.</text>
</comment>
<dbReference type="GO" id="GO:0005524">
    <property type="term" value="F:ATP binding"/>
    <property type="evidence" value="ECO:0007669"/>
    <property type="project" value="UniProtKB-KW"/>
</dbReference>
<dbReference type="OrthoDB" id="227596at2"/>
<keyword evidence="6" id="KW-0418">Kinase</keyword>
<keyword evidence="5" id="KW-0547">Nucleotide-binding</keyword>